<evidence type="ECO:0000256" key="7">
    <source>
        <dbReference type="PROSITE-ProRule" id="PRU00221"/>
    </source>
</evidence>
<dbReference type="PANTHER" id="PTHR19918:SF8">
    <property type="entry name" value="FI02843P"/>
    <property type="match status" value="1"/>
</dbReference>
<name>A0A5K3F8T6_MESCO</name>
<evidence type="ECO:0000256" key="4">
    <source>
        <dbReference type="ARBA" id="ARBA00022737"/>
    </source>
</evidence>
<feature type="domain" description="CDC20/Fizzy WD40" evidence="9">
    <location>
        <begin position="174"/>
        <end position="472"/>
    </location>
</feature>
<dbReference type="InterPro" id="IPR036322">
    <property type="entry name" value="WD40_repeat_dom_sf"/>
</dbReference>
<evidence type="ECO:0000256" key="2">
    <source>
        <dbReference type="ARBA" id="ARBA00022574"/>
    </source>
</evidence>
<accession>A0A5K3F8T6</accession>
<dbReference type="InterPro" id="IPR056150">
    <property type="entry name" value="WD40_CDC20-Fz"/>
</dbReference>
<dbReference type="PANTHER" id="PTHR19918">
    <property type="entry name" value="CELL DIVISION CYCLE 20 CDC20 FIZZY -RELATED"/>
    <property type="match status" value="1"/>
</dbReference>
<dbReference type="PROSITE" id="PS50294">
    <property type="entry name" value="WD_REPEATS_REGION"/>
    <property type="match status" value="1"/>
</dbReference>
<keyword evidence="5" id="KW-0498">Mitosis</keyword>
<dbReference type="SMART" id="SM00320">
    <property type="entry name" value="WD40"/>
    <property type="match status" value="6"/>
</dbReference>
<dbReference type="GO" id="GO:0010997">
    <property type="term" value="F:anaphase-promoting complex binding"/>
    <property type="evidence" value="ECO:0007669"/>
    <property type="project" value="InterPro"/>
</dbReference>
<evidence type="ECO:0000259" key="9">
    <source>
        <dbReference type="Pfam" id="PF24807"/>
    </source>
</evidence>
<feature type="repeat" description="WD" evidence="7">
    <location>
        <begin position="441"/>
        <end position="472"/>
    </location>
</feature>
<dbReference type="GO" id="GO:0031145">
    <property type="term" value="P:anaphase-promoting complex-dependent catabolic process"/>
    <property type="evidence" value="ECO:0007669"/>
    <property type="project" value="TreeGrafter"/>
</dbReference>
<keyword evidence="3" id="KW-0132">Cell division</keyword>
<evidence type="ECO:0000256" key="3">
    <source>
        <dbReference type="ARBA" id="ARBA00022618"/>
    </source>
</evidence>
<protein>
    <submittedName>
        <fullName evidence="10">WD_REPEATS_REGION domain-containing protein</fullName>
    </submittedName>
</protein>
<dbReference type="InterPro" id="IPR033010">
    <property type="entry name" value="Cdc20/Fizzy"/>
</dbReference>
<sequence>MSLHSSFAKTLNEVKNQDGSLCKALNHSQTINANPASLLLGVSFSSKTPKRPNSSGRHPCPDGRENTSLLNTSKGRKLPLSCFQRPAPAESDADRYVPNRQAMDMERAQFVLTQSSLASESAVESNAGESRSGDRILEYMLKRPTIPAHEPLETKANSRQQSLRFIPSKPEKVLDAPELINDYYLNLMDWSIHSDIAVALDREVYLWNALSGNIKLLMSAGLDEEYITSLRFSPQDANILAIGTNFGRIQLWNVNEGSLQRTMLTGDGAPARIPALAWRDHLVTSASRTGEIRQHDIRIARHEVGYCNTHTQEVCGLEWSPDSRYLASGGNDNLVCVFSANEVTKLSGVRPEHMFNDHLAAVKAIAWCPWKPSLLSTGGGTADHHLRFWNVCSGSSVRAVDVETQVSGIIWNQEYRELITSHGNGSLCIWKYPSIQKVKNLAEHQDRVLSIVASPDREMVASCSADETIRIWHCFKVDEAKKRMEEKRLMPIFSLPRPIR</sequence>
<feature type="repeat" description="WD" evidence="7">
    <location>
        <begin position="307"/>
        <end position="339"/>
    </location>
</feature>
<dbReference type="WBParaSite" id="MCU_006418-RA">
    <property type="protein sequence ID" value="MCU_006418-RA"/>
    <property type="gene ID" value="MCU_006418"/>
</dbReference>
<dbReference type="SUPFAM" id="SSF50978">
    <property type="entry name" value="WD40 repeat-like"/>
    <property type="match status" value="1"/>
</dbReference>
<comment type="similarity">
    <text evidence="1">Belongs to the WD repeat CDC20/Fizzy family.</text>
</comment>
<keyword evidence="2 7" id="KW-0853">WD repeat</keyword>
<dbReference type="GO" id="GO:1990757">
    <property type="term" value="F:ubiquitin ligase activator activity"/>
    <property type="evidence" value="ECO:0007669"/>
    <property type="project" value="TreeGrafter"/>
</dbReference>
<evidence type="ECO:0000313" key="10">
    <source>
        <dbReference type="WBParaSite" id="MCU_006418-RA"/>
    </source>
</evidence>
<feature type="compositionally biased region" description="Polar residues" evidence="8">
    <location>
        <begin position="44"/>
        <end position="56"/>
    </location>
</feature>
<dbReference type="PROSITE" id="PS50082">
    <property type="entry name" value="WD_REPEATS_2"/>
    <property type="match status" value="2"/>
</dbReference>
<dbReference type="InterPro" id="IPR001680">
    <property type="entry name" value="WD40_rpt"/>
</dbReference>
<evidence type="ECO:0000256" key="1">
    <source>
        <dbReference type="ARBA" id="ARBA00006445"/>
    </source>
</evidence>
<keyword evidence="4" id="KW-0677">Repeat</keyword>
<dbReference type="GO" id="GO:1905786">
    <property type="term" value="P:positive regulation of anaphase-promoting complex-dependent catabolic process"/>
    <property type="evidence" value="ECO:0007669"/>
    <property type="project" value="TreeGrafter"/>
</dbReference>
<keyword evidence="6" id="KW-0131">Cell cycle</keyword>
<dbReference type="InterPro" id="IPR015943">
    <property type="entry name" value="WD40/YVTN_repeat-like_dom_sf"/>
</dbReference>
<feature type="region of interest" description="Disordered" evidence="8">
    <location>
        <begin position="44"/>
        <end position="76"/>
    </location>
</feature>
<dbReference type="Pfam" id="PF24807">
    <property type="entry name" value="WD40_CDC20-Fz"/>
    <property type="match status" value="1"/>
</dbReference>
<dbReference type="GO" id="GO:0005680">
    <property type="term" value="C:anaphase-promoting complex"/>
    <property type="evidence" value="ECO:0007669"/>
    <property type="project" value="TreeGrafter"/>
</dbReference>
<dbReference type="Gene3D" id="2.130.10.10">
    <property type="entry name" value="YVTN repeat-like/Quinoprotein amine dehydrogenase"/>
    <property type="match status" value="1"/>
</dbReference>
<evidence type="ECO:0000256" key="8">
    <source>
        <dbReference type="SAM" id="MobiDB-lite"/>
    </source>
</evidence>
<evidence type="ECO:0000256" key="6">
    <source>
        <dbReference type="ARBA" id="ARBA00023306"/>
    </source>
</evidence>
<dbReference type="GO" id="GO:0051301">
    <property type="term" value="P:cell division"/>
    <property type="evidence" value="ECO:0007669"/>
    <property type="project" value="UniProtKB-KW"/>
</dbReference>
<dbReference type="AlphaFoldDB" id="A0A5K3F8T6"/>
<organism evidence="10">
    <name type="scientific">Mesocestoides corti</name>
    <name type="common">Flatworm</name>
    <dbReference type="NCBI Taxonomy" id="53468"/>
    <lineage>
        <taxon>Eukaryota</taxon>
        <taxon>Metazoa</taxon>
        <taxon>Spiralia</taxon>
        <taxon>Lophotrochozoa</taxon>
        <taxon>Platyhelminthes</taxon>
        <taxon>Cestoda</taxon>
        <taxon>Eucestoda</taxon>
        <taxon>Cyclophyllidea</taxon>
        <taxon>Mesocestoididae</taxon>
        <taxon>Mesocestoides</taxon>
    </lineage>
</organism>
<evidence type="ECO:0000256" key="5">
    <source>
        <dbReference type="ARBA" id="ARBA00022776"/>
    </source>
</evidence>
<reference evidence="10" key="1">
    <citation type="submission" date="2019-11" db="UniProtKB">
        <authorList>
            <consortium name="WormBaseParasite"/>
        </authorList>
    </citation>
    <scope>IDENTIFICATION</scope>
</reference>
<proteinExistence type="inferred from homology"/>